<dbReference type="HOGENOM" id="CLU_2133945_0_0_1"/>
<dbReference type="AlphaFoldDB" id="B0DJM2"/>
<name>B0DJM2_LACBS</name>
<gene>
    <name evidence="1" type="ORF">LACBIDRAFT_329921</name>
</gene>
<sequence length="113" mass="12872">MSGFVINLMNVTPPKMRPKKHLDLNVHNFRCNFDMDQTSPVECSEVRNSVGLFHPDVLIAIEYTNVRHFGCNFDTDQTTPVEFAELRNVSVPMSQILDAILTQTIQPTECFDV</sequence>
<dbReference type="RefSeq" id="XP_001884109.1">
    <property type="nucleotide sequence ID" value="XM_001884074.1"/>
</dbReference>
<dbReference type="KEGG" id="lbc:LACBIDRAFT_329921"/>
<evidence type="ECO:0000313" key="2">
    <source>
        <dbReference type="Proteomes" id="UP000001194"/>
    </source>
</evidence>
<keyword evidence="2" id="KW-1185">Reference proteome</keyword>
<evidence type="ECO:0000313" key="1">
    <source>
        <dbReference type="EMBL" id="EDR05144.1"/>
    </source>
</evidence>
<dbReference type="GeneID" id="6079852"/>
<proteinExistence type="predicted"/>
<reference evidence="1 2" key="1">
    <citation type="journal article" date="2008" name="Nature">
        <title>The genome of Laccaria bicolor provides insights into mycorrhizal symbiosis.</title>
        <authorList>
            <person name="Martin F."/>
            <person name="Aerts A."/>
            <person name="Ahren D."/>
            <person name="Brun A."/>
            <person name="Danchin E.G.J."/>
            <person name="Duchaussoy F."/>
            <person name="Gibon J."/>
            <person name="Kohler A."/>
            <person name="Lindquist E."/>
            <person name="Pereda V."/>
            <person name="Salamov A."/>
            <person name="Shapiro H.J."/>
            <person name="Wuyts J."/>
            <person name="Blaudez D."/>
            <person name="Buee M."/>
            <person name="Brokstein P."/>
            <person name="Canbaeck B."/>
            <person name="Cohen D."/>
            <person name="Courty P.E."/>
            <person name="Coutinho P.M."/>
            <person name="Delaruelle C."/>
            <person name="Detter J.C."/>
            <person name="Deveau A."/>
            <person name="DiFazio S."/>
            <person name="Duplessis S."/>
            <person name="Fraissinet-Tachet L."/>
            <person name="Lucic E."/>
            <person name="Frey-Klett P."/>
            <person name="Fourrey C."/>
            <person name="Feussner I."/>
            <person name="Gay G."/>
            <person name="Grimwood J."/>
            <person name="Hoegger P.J."/>
            <person name="Jain P."/>
            <person name="Kilaru S."/>
            <person name="Labbe J."/>
            <person name="Lin Y.C."/>
            <person name="Legue V."/>
            <person name="Le Tacon F."/>
            <person name="Marmeisse R."/>
            <person name="Melayah D."/>
            <person name="Montanini B."/>
            <person name="Muratet M."/>
            <person name="Nehls U."/>
            <person name="Niculita-Hirzel H."/>
            <person name="Oudot-Le Secq M.P."/>
            <person name="Peter M."/>
            <person name="Quesneville H."/>
            <person name="Rajashekar B."/>
            <person name="Reich M."/>
            <person name="Rouhier N."/>
            <person name="Schmutz J."/>
            <person name="Yin T."/>
            <person name="Chalot M."/>
            <person name="Henrissat B."/>
            <person name="Kuees U."/>
            <person name="Lucas S."/>
            <person name="Van de Peer Y."/>
            <person name="Podila G.K."/>
            <person name="Polle A."/>
            <person name="Pukkila P.J."/>
            <person name="Richardson P.M."/>
            <person name="Rouze P."/>
            <person name="Sanders I.R."/>
            <person name="Stajich J.E."/>
            <person name="Tunlid A."/>
            <person name="Tuskan G."/>
            <person name="Grigoriev I.V."/>
        </authorList>
    </citation>
    <scope>NUCLEOTIDE SEQUENCE [LARGE SCALE GENOMIC DNA]</scope>
    <source>
        <strain evidence="2">S238N-H82 / ATCC MYA-4686</strain>
    </source>
</reference>
<dbReference type="EMBL" id="DS547114">
    <property type="protein sequence ID" value="EDR05144.1"/>
    <property type="molecule type" value="Genomic_DNA"/>
</dbReference>
<accession>B0DJM2</accession>
<organism evidence="2">
    <name type="scientific">Laccaria bicolor (strain S238N-H82 / ATCC MYA-4686)</name>
    <name type="common">Bicoloured deceiver</name>
    <name type="synonym">Laccaria laccata var. bicolor</name>
    <dbReference type="NCBI Taxonomy" id="486041"/>
    <lineage>
        <taxon>Eukaryota</taxon>
        <taxon>Fungi</taxon>
        <taxon>Dikarya</taxon>
        <taxon>Basidiomycota</taxon>
        <taxon>Agaricomycotina</taxon>
        <taxon>Agaricomycetes</taxon>
        <taxon>Agaricomycetidae</taxon>
        <taxon>Agaricales</taxon>
        <taxon>Agaricineae</taxon>
        <taxon>Hydnangiaceae</taxon>
        <taxon>Laccaria</taxon>
    </lineage>
</organism>
<protein>
    <submittedName>
        <fullName evidence="1">Predicted protein</fullName>
    </submittedName>
</protein>
<dbReference type="InParanoid" id="B0DJM2"/>
<dbReference type="Proteomes" id="UP000001194">
    <property type="component" value="Unassembled WGS sequence"/>
</dbReference>